<organism evidence="3 4">
    <name type="scientific">Oesophagostomum dentatum</name>
    <name type="common">Nodular worm</name>
    <dbReference type="NCBI Taxonomy" id="61180"/>
    <lineage>
        <taxon>Eukaryota</taxon>
        <taxon>Metazoa</taxon>
        <taxon>Ecdysozoa</taxon>
        <taxon>Nematoda</taxon>
        <taxon>Chromadorea</taxon>
        <taxon>Rhabditida</taxon>
        <taxon>Rhabditina</taxon>
        <taxon>Rhabditomorpha</taxon>
        <taxon>Strongyloidea</taxon>
        <taxon>Strongylidae</taxon>
        <taxon>Oesophagostomum</taxon>
    </lineage>
</organism>
<dbReference type="AlphaFoldDB" id="A0A0B1SFV9"/>
<dbReference type="Proteomes" id="UP000053660">
    <property type="component" value="Unassembled WGS sequence"/>
</dbReference>
<feature type="region of interest" description="Disordered" evidence="1">
    <location>
        <begin position="32"/>
        <end position="51"/>
    </location>
</feature>
<evidence type="ECO:0000313" key="4">
    <source>
        <dbReference type="Proteomes" id="UP000053660"/>
    </source>
</evidence>
<keyword evidence="4" id="KW-1185">Reference proteome</keyword>
<feature type="compositionally biased region" description="Low complexity" evidence="1">
    <location>
        <begin position="32"/>
        <end position="47"/>
    </location>
</feature>
<gene>
    <name evidence="3" type="ORF">OESDEN_18228</name>
</gene>
<protein>
    <submittedName>
        <fullName evidence="3">Uncharacterized protein</fullName>
    </submittedName>
</protein>
<dbReference type="EMBL" id="KN582442">
    <property type="protein sequence ID" value="KHJ82080.1"/>
    <property type="molecule type" value="Genomic_DNA"/>
</dbReference>
<keyword evidence="2" id="KW-1133">Transmembrane helix</keyword>
<keyword evidence="2" id="KW-0812">Transmembrane</keyword>
<sequence length="74" mass="8285">MLLGPGWKQYEFMEFRGMIYCCSAQLCNKETPPTRATRATRAPTAAPTPQPKSGYSYSLYIVFTLTVVVLFRGA</sequence>
<keyword evidence="2" id="KW-0472">Membrane</keyword>
<name>A0A0B1SFV9_OESDE</name>
<feature type="transmembrane region" description="Helical" evidence="2">
    <location>
        <begin position="54"/>
        <end position="71"/>
    </location>
</feature>
<evidence type="ECO:0000256" key="2">
    <source>
        <dbReference type="SAM" id="Phobius"/>
    </source>
</evidence>
<evidence type="ECO:0000256" key="1">
    <source>
        <dbReference type="SAM" id="MobiDB-lite"/>
    </source>
</evidence>
<reference evidence="3 4" key="1">
    <citation type="submission" date="2014-03" db="EMBL/GenBank/DDBJ databases">
        <title>Draft genome of the hookworm Oesophagostomum dentatum.</title>
        <authorList>
            <person name="Mitreva M."/>
        </authorList>
    </citation>
    <scope>NUCLEOTIDE SEQUENCE [LARGE SCALE GENOMIC DNA]</scope>
    <source>
        <strain evidence="3 4">OD-Hann</strain>
    </source>
</reference>
<evidence type="ECO:0000313" key="3">
    <source>
        <dbReference type="EMBL" id="KHJ82080.1"/>
    </source>
</evidence>
<accession>A0A0B1SFV9</accession>
<proteinExistence type="predicted"/>